<keyword evidence="1" id="KW-0560">Oxidoreductase</keyword>
<dbReference type="Gene3D" id="3.40.605.10">
    <property type="entry name" value="Aldehyde Dehydrogenase, Chain A, domain 1"/>
    <property type="match status" value="1"/>
</dbReference>
<feature type="domain" description="Aldehyde dehydrogenase" evidence="2">
    <location>
        <begin position="3"/>
        <end position="435"/>
    </location>
</feature>
<accession>A0A8J7YQ50</accession>
<dbReference type="InterPro" id="IPR047110">
    <property type="entry name" value="GABD/Sad-like"/>
</dbReference>
<dbReference type="InterPro" id="IPR016160">
    <property type="entry name" value="Ald_DH_CS_CYS"/>
</dbReference>
<protein>
    <submittedName>
        <fullName evidence="3">Aldehyde dehydrogenase family protein</fullName>
    </submittedName>
</protein>
<dbReference type="EMBL" id="JAHEAC010000001">
    <property type="protein sequence ID" value="MBX8643111.1"/>
    <property type="molecule type" value="Genomic_DNA"/>
</dbReference>
<dbReference type="InterPro" id="IPR015590">
    <property type="entry name" value="Aldehyde_DH_dom"/>
</dbReference>
<dbReference type="PANTHER" id="PTHR43217:SF1">
    <property type="entry name" value="SUCCINATE SEMIALDEHYDE DEHYDROGENASE [NAD(P)+] SAD"/>
    <property type="match status" value="1"/>
</dbReference>
<reference evidence="3" key="1">
    <citation type="submission" date="2021-05" db="EMBL/GenBank/DDBJ databases">
        <title>Genomic insights into ecological role and evolution of a novel Thermoplasmata order Candidatus Sysuiplasmatales.</title>
        <authorList>
            <person name="Yuan Y."/>
        </authorList>
    </citation>
    <scope>NUCLEOTIDE SEQUENCE</scope>
    <source>
        <strain evidence="3">TUT19-bin139</strain>
    </source>
</reference>
<dbReference type="Pfam" id="PF00171">
    <property type="entry name" value="Aldedh"/>
    <property type="match status" value="1"/>
</dbReference>
<dbReference type="InterPro" id="IPR016161">
    <property type="entry name" value="Ald_DH/histidinol_DH"/>
</dbReference>
<dbReference type="InterPro" id="IPR016163">
    <property type="entry name" value="Ald_DH_C"/>
</dbReference>
<name>A0A8J7YQ50_9ARCH</name>
<evidence type="ECO:0000259" key="2">
    <source>
        <dbReference type="Pfam" id="PF00171"/>
    </source>
</evidence>
<dbReference type="AlphaFoldDB" id="A0A8J7YQ50"/>
<dbReference type="SUPFAM" id="SSF53720">
    <property type="entry name" value="ALDH-like"/>
    <property type="match status" value="1"/>
</dbReference>
<dbReference type="Gene3D" id="3.40.309.10">
    <property type="entry name" value="Aldehyde Dehydrogenase, Chain A, domain 2"/>
    <property type="match status" value="1"/>
</dbReference>
<evidence type="ECO:0000313" key="4">
    <source>
        <dbReference type="Proteomes" id="UP000750197"/>
    </source>
</evidence>
<evidence type="ECO:0000313" key="3">
    <source>
        <dbReference type="EMBL" id="MBX8643111.1"/>
    </source>
</evidence>
<dbReference type="PROSITE" id="PS00070">
    <property type="entry name" value="ALDEHYDE_DEHYDR_CYS"/>
    <property type="match status" value="1"/>
</dbReference>
<dbReference type="PANTHER" id="PTHR43217">
    <property type="entry name" value="SUCCINATE SEMIALDEHYDE DEHYDROGENASE [NAD(P)+] SAD"/>
    <property type="match status" value="1"/>
</dbReference>
<evidence type="ECO:0000256" key="1">
    <source>
        <dbReference type="ARBA" id="ARBA00023002"/>
    </source>
</evidence>
<dbReference type="GO" id="GO:0004777">
    <property type="term" value="F:succinate-semialdehyde dehydrogenase (NAD+) activity"/>
    <property type="evidence" value="ECO:0007669"/>
    <property type="project" value="TreeGrafter"/>
</dbReference>
<dbReference type="InterPro" id="IPR016162">
    <property type="entry name" value="Ald_DH_N"/>
</dbReference>
<gene>
    <name evidence="3" type="ORF">KIY12_00035</name>
</gene>
<proteinExistence type="predicted"/>
<comment type="caution">
    <text evidence="3">The sequence shown here is derived from an EMBL/GenBank/DDBJ whole genome shotgun (WGS) entry which is preliminary data.</text>
</comment>
<dbReference type="Proteomes" id="UP000750197">
    <property type="component" value="Unassembled WGS sequence"/>
</dbReference>
<sequence>MNVETYNPYTGERLAEYSEASLDDIRKTVAGIRKEQKEWAGDVDARLDYLRDVLRVNLRNYEREMAESISLEMGKPITQSLAEVRKCVTLVDYYLENSRRFLAPEQVRTDAEKSYVRFDPLGVIELIMPWNYPLWQVMRAAVPALVAGNGVMLKHASIVSGTSLLIERVMDTPLFKSVIASGDKALEAIGFVDGVSFTGSTSAGMRIAEAAGREIKKAVLELGGSDPFIVLESADLGKTARHAAFGRLQNAGQSCIASKRFLVAERIFDDFRKEMEEQLASARTGSPLDEKTFLGPLSSRQQSLTVKKQLDELKKIGKVSVFGDESGNFIPPSMAVLEGSYSEEVFGPVAILKKFRTADQAIKMANETPFGLGCSIWGDSDEAEKLVPEIEAGMVFVNRIVASDPRLPFGGVKKSGFGRELSHYGLLEFTNIRTVWIEGKPQ</sequence>
<organism evidence="3 4">
    <name type="scientific">Candidatus Sysuiplasma superficiale</name>
    <dbReference type="NCBI Taxonomy" id="2823368"/>
    <lineage>
        <taxon>Archaea</taxon>
        <taxon>Methanobacteriati</taxon>
        <taxon>Thermoplasmatota</taxon>
        <taxon>Thermoplasmata</taxon>
        <taxon>Candidatus Sysuiplasmatales</taxon>
        <taxon>Candidatus Sysuiplasmataceae</taxon>
        <taxon>Candidatus Sysuiplasma</taxon>
    </lineage>
</organism>